<keyword evidence="2 7" id="KW-0813">Transport</keyword>
<evidence type="ECO:0000256" key="6">
    <source>
        <dbReference type="ARBA" id="ARBA00023136"/>
    </source>
</evidence>
<feature type="transmembrane region" description="Helical" evidence="7">
    <location>
        <begin position="189"/>
        <end position="214"/>
    </location>
</feature>
<dbReference type="SUPFAM" id="SSF161098">
    <property type="entry name" value="MetI-like"/>
    <property type="match status" value="1"/>
</dbReference>
<sequence>MKRLKNISVEAFTIVLFLLFLVPFVILVINTGKDSNSIIDSALALPENWGQFITNIQLILTDPTVAYITSFVSSVIITVVSLVVIVLASSLCAWGLVRNKNKLSSIIFLVFVASMVIPFQVVMFPLVSWYKMITDATGIELLRSYLGIILAYGGFGVALSVFLYHGFIKSIPLELEEAAMMEGCNQFQLFFKIIFPILRPITVTVVILNGIWIWNDFLLPVQILGKGNAIQTLPIAVVNFVGSFVTQWNLVLTAALLAIIPIVIVYLFLQKHIIKGMVDGAVK</sequence>
<keyword evidence="6 7" id="KW-0472">Membrane</keyword>
<dbReference type="GO" id="GO:0005886">
    <property type="term" value="C:plasma membrane"/>
    <property type="evidence" value="ECO:0007669"/>
    <property type="project" value="UniProtKB-SubCell"/>
</dbReference>
<dbReference type="InterPro" id="IPR000515">
    <property type="entry name" value="MetI-like"/>
</dbReference>
<evidence type="ECO:0000259" key="8">
    <source>
        <dbReference type="PROSITE" id="PS50928"/>
    </source>
</evidence>
<evidence type="ECO:0000313" key="10">
    <source>
        <dbReference type="Proteomes" id="UP000306912"/>
    </source>
</evidence>
<evidence type="ECO:0000256" key="1">
    <source>
        <dbReference type="ARBA" id="ARBA00004651"/>
    </source>
</evidence>
<dbReference type="Pfam" id="PF00528">
    <property type="entry name" value="BPD_transp_1"/>
    <property type="match status" value="1"/>
</dbReference>
<dbReference type="OrthoDB" id="9794684at2"/>
<comment type="subcellular location">
    <subcellularLocation>
        <location evidence="1 7">Cell membrane</location>
        <topology evidence="1 7">Multi-pass membrane protein</topology>
    </subcellularLocation>
</comment>
<dbReference type="Gene3D" id="1.10.3720.10">
    <property type="entry name" value="MetI-like"/>
    <property type="match status" value="1"/>
</dbReference>
<keyword evidence="5 7" id="KW-1133">Transmembrane helix</keyword>
<gene>
    <name evidence="9" type="ORF">FEZ08_08680</name>
</gene>
<dbReference type="PANTHER" id="PTHR43744">
    <property type="entry name" value="ABC TRANSPORTER PERMEASE PROTEIN MG189-RELATED-RELATED"/>
    <property type="match status" value="1"/>
</dbReference>
<dbReference type="GO" id="GO:0055085">
    <property type="term" value="P:transmembrane transport"/>
    <property type="evidence" value="ECO:0007669"/>
    <property type="project" value="InterPro"/>
</dbReference>
<proteinExistence type="inferred from homology"/>
<keyword evidence="3" id="KW-1003">Cell membrane</keyword>
<dbReference type="FunCoup" id="A0A5R8QA77">
    <property type="interactions" value="58"/>
</dbReference>
<evidence type="ECO:0000313" key="9">
    <source>
        <dbReference type="EMBL" id="TLG72767.1"/>
    </source>
</evidence>
<feature type="domain" description="ABC transmembrane type-1" evidence="8">
    <location>
        <begin position="71"/>
        <end position="269"/>
    </location>
</feature>
<dbReference type="PANTHER" id="PTHR43744:SF8">
    <property type="entry name" value="SN-GLYCEROL-3-PHOSPHATE TRANSPORT SYSTEM PERMEASE PROTEIN UGPE"/>
    <property type="match status" value="1"/>
</dbReference>
<evidence type="ECO:0000256" key="7">
    <source>
        <dbReference type="RuleBase" id="RU363032"/>
    </source>
</evidence>
<evidence type="ECO:0000256" key="2">
    <source>
        <dbReference type="ARBA" id="ARBA00022448"/>
    </source>
</evidence>
<reference evidence="9 10" key="1">
    <citation type="submission" date="2019-05" db="EMBL/GenBank/DDBJ databases">
        <title>Culicoidintestinum kansasii gen. nov., sp. nov. from the gastrointestinal tract of the biting midge, Culicoides sonorensis.</title>
        <authorList>
            <person name="Neupane S."/>
            <person name="Ghosh A."/>
            <person name="Gunther S."/>
            <person name="Martin K."/>
            <person name="Zurek L."/>
        </authorList>
    </citation>
    <scope>NUCLEOTIDE SEQUENCE [LARGE SCALE GENOMIC DNA]</scope>
    <source>
        <strain evidence="9 10">CS-1</strain>
    </source>
</reference>
<keyword evidence="10" id="KW-1185">Reference proteome</keyword>
<feature type="transmembrane region" description="Helical" evidence="7">
    <location>
        <begin position="7"/>
        <end position="29"/>
    </location>
</feature>
<dbReference type="PROSITE" id="PS50928">
    <property type="entry name" value="ABC_TM1"/>
    <property type="match status" value="1"/>
</dbReference>
<evidence type="ECO:0000256" key="4">
    <source>
        <dbReference type="ARBA" id="ARBA00022692"/>
    </source>
</evidence>
<comment type="similarity">
    <text evidence="7">Belongs to the binding-protein-dependent transport system permease family.</text>
</comment>
<keyword evidence="4 7" id="KW-0812">Transmembrane</keyword>
<feature type="transmembrane region" description="Helical" evidence="7">
    <location>
        <begin position="142"/>
        <end position="168"/>
    </location>
</feature>
<organism evidence="9 10">
    <name type="scientific">Culicoidibacter larvae</name>
    <dbReference type="NCBI Taxonomy" id="2579976"/>
    <lineage>
        <taxon>Bacteria</taxon>
        <taxon>Bacillati</taxon>
        <taxon>Bacillota</taxon>
        <taxon>Culicoidibacteria</taxon>
        <taxon>Culicoidibacterales</taxon>
        <taxon>Culicoidibacteraceae</taxon>
        <taxon>Culicoidibacter</taxon>
    </lineage>
</organism>
<feature type="transmembrane region" description="Helical" evidence="7">
    <location>
        <begin position="106"/>
        <end position="130"/>
    </location>
</feature>
<dbReference type="RefSeq" id="WP_138191432.1">
    <property type="nucleotide sequence ID" value="NZ_VBWP01000007.1"/>
</dbReference>
<dbReference type="EMBL" id="VBWP01000007">
    <property type="protein sequence ID" value="TLG72767.1"/>
    <property type="molecule type" value="Genomic_DNA"/>
</dbReference>
<accession>A0A5R8QA77</accession>
<evidence type="ECO:0000256" key="5">
    <source>
        <dbReference type="ARBA" id="ARBA00022989"/>
    </source>
</evidence>
<dbReference type="InParanoid" id="A0A5R8QA77"/>
<dbReference type="CDD" id="cd06261">
    <property type="entry name" value="TM_PBP2"/>
    <property type="match status" value="1"/>
</dbReference>
<feature type="transmembrane region" description="Helical" evidence="7">
    <location>
        <begin position="65"/>
        <end position="94"/>
    </location>
</feature>
<protein>
    <submittedName>
        <fullName evidence="9">Carbohydrate ABC transporter permease</fullName>
    </submittedName>
</protein>
<dbReference type="Proteomes" id="UP000306912">
    <property type="component" value="Unassembled WGS sequence"/>
</dbReference>
<name>A0A5R8QA77_9FIRM</name>
<dbReference type="AlphaFoldDB" id="A0A5R8QA77"/>
<evidence type="ECO:0000256" key="3">
    <source>
        <dbReference type="ARBA" id="ARBA00022475"/>
    </source>
</evidence>
<dbReference type="InterPro" id="IPR035906">
    <property type="entry name" value="MetI-like_sf"/>
</dbReference>
<feature type="transmembrane region" description="Helical" evidence="7">
    <location>
        <begin position="248"/>
        <end position="269"/>
    </location>
</feature>
<comment type="caution">
    <text evidence="9">The sequence shown here is derived from an EMBL/GenBank/DDBJ whole genome shotgun (WGS) entry which is preliminary data.</text>
</comment>